<dbReference type="STRING" id="1086011.HJ01_01707"/>
<reference evidence="1 2" key="1">
    <citation type="journal article" date="2014" name="Acta Crystallogr. D">
        <title>Structure-based characterization and antifreeze properties of a hyperactive ice-binding protein from the Antarctic bacterium Flavobacterium frigoris PS1.</title>
        <authorList>
            <person name="Do H."/>
            <person name="Kim S.J."/>
            <person name="Kim H.J."/>
            <person name="Lee J.H."/>
        </authorList>
    </citation>
    <scope>NUCLEOTIDE SEQUENCE [LARGE SCALE GENOMIC DNA]</scope>
    <source>
        <strain evidence="1 2">PS1</strain>
    </source>
</reference>
<dbReference type="AlphaFoldDB" id="H7FRF9"/>
<comment type="caution">
    <text evidence="1">The sequence shown here is derived from an EMBL/GenBank/DDBJ whole genome shotgun (WGS) entry which is preliminary data.</text>
</comment>
<proteinExistence type="predicted"/>
<keyword evidence="2" id="KW-1185">Reference proteome</keyword>
<name>H7FRF9_FLAFP</name>
<dbReference type="EMBL" id="AHKF01000017">
    <property type="protein sequence ID" value="EIA08941.1"/>
    <property type="molecule type" value="Genomic_DNA"/>
</dbReference>
<evidence type="ECO:0000313" key="1">
    <source>
        <dbReference type="EMBL" id="EIA08941.1"/>
    </source>
</evidence>
<gene>
    <name evidence="1" type="ORF">HJ01_01707</name>
</gene>
<dbReference type="PATRIC" id="fig|1086011.3.peg.1669"/>
<sequence>MILKSKSSVNFFMNVILEKDALARIAAKILLSRFFAD</sequence>
<dbReference type="Proteomes" id="UP000005566">
    <property type="component" value="Unassembled WGS sequence"/>
</dbReference>
<accession>H7FRF9</accession>
<protein>
    <submittedName>
        <fullName evidence="1">Uncharacterized protein</fullName>
    </submittedName>
</protein>
<evidence type="ECO:0000313" key="2">
    <source>
        <dbReference type="Proteomes" id="UP000005566"/>
    </source>
</evidence>
<organism evidence="1 2">
    <name type="scientific">Flavobacterium frigoris (strain PS1)</name>
    <dbReference type="NCBI Taxonomy" id="1086011"/>
    <lineage>
        <taxon>Bacteria</taxon>
        <taxon>Pseudomonadati</taxon>
        <taxon>Bacteroidota</taxon>
        <taxon>Flavobacteriia</taxon>
        <taxon>Flavobacteriales</taxon>
        <taxon>Flavobacteriaceae</taxon>
        <taxon>Flavobacterium</taxon>
    </lineage>
</organism>